<proteinExistence type="predicted"/>
<organism evidence="2 3">
    <name type="scientific">Salimicrobium halophilum</name>
    <dbReference type="NCBI Taxonomy" id="86666"/>
    <lineage>
        <taxon>Bacteria</taxon>
        <taxon>Bacillati</taxon>
        <taxon>Bacillota</taxon>
        <taxon>Bacilli</taxon>
        <taxon>Bacillales</taxon>
        <taxon>Bacillaceae</taxon>
        <taxon>Salimicrobium</taxon>
    </lineage>
</organism>
<dbReference type="OrthoDB" id="2973579at2"/>
<dbReference type="Pfam" id="PF12758">
    <property type="entry name" value="DUF3813"/>
    <property type="match status" value="1"/>
</dbReference>
<dbReference type="STRING" id="86666.SAMN04490247_1934"/>
<dbReference type="InterPro" id="IPR024217">
    <property type="entry name" value="DUF3813"/>
</dbReference>
<dbReference type="Proteomes" id="UP000199225">
    <property type="component" value="Unassembled WGS sequence"/>
</dbReference>
<sequence length="63" mass="7581">MENRFFDQAKQAVERVTNRQRQSDIEDNDMQSAREAIQAAYEQCSPQERAELQQLEEELERRH</sequence>
<dbReference type="RefSeq" id="WP_093193663.1">
    <property type="nucleotide sequence ID" value="NZ_FNEV01000005.1"/>
</dbReference>
<evidence type="ECO:0000313" key="2">
    <source>
        <dbReference type="EMBL" id="SDJ44285.1"/>
    </source>
</evidence>
<evidence type="ECO:0000313" key="3">
    <source>
        <dbReference type="Proteomes" id="UP000199225"/>
    </source>
</evidence>
<feature type="region of interest" description="Disordered" evidence="1">
    <location>
        <begin position="44"/>
        <end position="63"/>
    </location>
</feature>
<dbReference type="EMBL" id="FNEV01000005">
    <property type="protein sequence ID" value="SDJ44285.1"/>
    <property type="molecule type" value="Genomic_DNA"/>
</dbReference>
<gene>
    <name evidence="2" type="ORF">SAMN04490247_1934</name>
</gene>
<evidence type="ECO:0000256" key="1">
    <source>
        <dbReference type="SAM" id="MobiDB-lite"/>
    </source>
</evidence>
<feature type="region of interest" description="Disordered" evidence="1">
    <location>
        <begin position="1"/>
        <end position="30"/>
    </location>
</feature>
<accession>A0A1G8TTM6</accession>
<evidence type="ECO:0008006" key="4">
    <source>
        <dbReference type="Google" id="ProtNLM"/>
    </source>
</evidence>
<protein>
    <recommendedName>
        <fullName evidence="4">DUF3813 domain-containing protein</fullName>
    </recommendedName>
</protein>
<feature type="compositionally biased region" description="Acidic residues" evidence="1">
    <location>
        <begin position="54"/>
        <end position="63"/>
    </location>
</feature>
<reference evidence="3" key="1">
    <citation type="submission" date="2016-10" db="EMBL/GenBank/DDBJ databases">
        <authorList>
            <person name="Varghese N."/>
            <person name="Submissions S."/>
        </authorList>
    </citation>
    <scope>NUCLEOTIDE SEQUENCE [LARGE SCALE GENOMIC DNA]</scope>
    <source>
        <strain evidence="3">DSM 4771</strain>
    </source>
</reference>
<dbReference type="AlphaFoldDB" id="A0A1G8TTM6"/>
<name>A0A1G8TTM6_9BACI</name>
<keyword evidence="3" id="KW-1185">Reference proteome</keyword>
<feature type="compositionally biased region" description="Basic and acidic residues" evidence="1">
    <location>
        <begin position="1"/>
        <end position="24"/>
    </location>
</feature>